<proteinExistence type="predicted"/>
<reference evidence="3 4" key="1">
    <citation type="journal article" date="2014" name="Genome Announc.">
        <title>Draft Genome Sequences of Marine Flavobacterium Nonlabens Strains NR17, NR24, NR27, NR32, NR33, and Ara13.</title>
        <authorList>
            <person name="Nakanishi M."/>
            <person name="Meirelles P."/>
            <person name="Suzuki R."/>
            <person name="Takatani N."/>
            <person name="Mino S."/>
            <person name="Suda W."/>
            <person name="Oshima K."/>
            <person name="Hattori M."/>
            <person name="Ohkuma M."/>
            <person name="Hosokawa M."/>
            <person name="Miyashita K."/>
            <person name="Thompson F.L."/>
            <person name="Niwa A."/>
            <person name="Sawabe T."/>
            <person name="Sawabe T."/>
        </authorList>
    </citation>
    <scope>NUCLEOTIDE SEQUENCE [LARGE SCALE GENOMIC DNA]</scope>
    <source>
        <strain evidence="1">JCM 19296</strain>
        <strain evidence="2">JCM 19314</strain>
        <strain evidence="3">JCM19296</strain>
        <strain evidence="4">JCM19314</strain>
    </source>
</reference>
<evidence type="ECO:0000313" key="2">
    <source>
        <dbReference type="EMBL" id="GAL01865.1"/>
    </source>
</evidence>
<evidence type="ECO:0000313" key="4">
    <source>
        <dbReference type="Proteomes" id="UP000029226"/>
    </source>
</evidence>
<comment type="caution">
    <text evidence="1">The sequence shown here is derived from an EMBL/GenBank/DDBJ whole genome shotgun (WGS) entry which is preliminary data.</text>
</comment>
<evidence type="ECO:0000313" key="1">
    <source>
        <dbReference type="EMBL" id="GAK75499.1"/>
    </source>
</evidence>
<sequence>MVEPTIAITLTDNWIQLNLRYIVDYKKRRITKHELQQQIQQAILETDGLVSLASTTFEIIKMPTTSIQVTTPTQD</sequence>
<accession>A0A081D9A3</accession>
<dbReference type="Proteomes" id="UP000028980">
    <property type="component" value="Unassembled WGS sequence"/>
</dbReference>
<name>A0A081D9A3_NONUL</name>
<gene>
    <name evidence="1" type="ORF">JCM19296_1091</name>
    <name evidence="2" type="ORF">JCM19314_1538</name>
</gene>
<dbReference type="EMBL" id="BBLG01000002">
    <property type="protein sequence ID" value="GAK75499.1"/>
    <property type="molecule type" value="Genomic_DNA"/>
</dbReference>
<dbReference type="EMBL" id="BBMM01000016">
    <property type="protein sequence ID" value="GAL01865.1"/>
    <property type="molecule type" value="Genomic_DNA"/>
</dbReference>
<protein>
    <submittedName>
        <fullName evidence="1">Conserved protein</fullName>
    </submittedName>
</protein>
<evidence type="ECO:0000313" key="3">
    <source>
        <dbReference type="Proteomes" id="UP000028980"/>
    </source>
</evidence>
<organism evidence="1 3">
    <name type="scientific">Nonlabens ulvanivorans</name>
    <name type="common">Persicivirga ulvanivorans</name>
    <dbReference type="NCBI Taxonomy" id="906888"/>
    <lineage>
        <taxon>Bacteria</taxon>
        <taxon>Pseudomonadati</taxon>
        <taxon>Bacteroidota</taxon>
        <taxon>Flavobacteriia</taxon>
        <taxon>Flavobacteriales</taxon>
        <taxon>Flavobacteriaceae</taxon>
        <taxon>Nonlabens</taxon>
    </lineage>
</organism>
<dbReference type="AlphaFoldDB" id="A0A081D9A3"/>
<dbReference type="Proteomes" id="UP000029226">
    <property type="component" value="Unassembled WGS sequence"/>
</dbReference>